<keyword evidence="6" id="KW-0227">DNA damage</keyword>
<evidence type="ECO:0000256" key="11">
    <source>
        <dbReference type="ARBA" id="ARBA00023204"/>
    </source>
</evidence>
<reference evidence="12" key="1">
    <citation type="submission" date="2018-05" db="EMBL/GenBank/DDBJ databases">
        <authorList>
            <person name="Lanie J.A."/>
            <person name="Ng W.-L."/>
            <person name="Kazmierczak K.M."/>
            <person name="Andrzejewski T.M."/>
            <person name="Davidsen T.M."/>
            <person name="Wayne K.J."/>
            <person name="Tettelin H."/>
            <person name="Glass J.I."/>
            <person name="Rusch D."/>
            <person name="Podicherti R."/>
            <person name="Tsui H.-C.T."/>
            <person name="Winkler M.E."/>
        </authorList>
    </citation>
    <scope>NUCLEOTIDE SEQUENCE</scope>
</reference>
<feature type="non-terminal residue" evidence="12">
    <location>
        <position position="78"/>
    </location>
</feature>
<keyword evidence="10" id="KW-0233">DNA recombination</keyword>
<dbReference type="InterPro" id="IPR012337">
    <property type="entry name" value="RNaseH-like_sf"/>
</dbReference>
<dbReference type="Pfam" id="PF02075">
    <property type="entry name" value="RuvC"/>
    <property type="match status" value="1"/>
</dbReference>
<organism evidence="12">
    <name type="scientific">marine metagenome</name>
    <dbReference type="NCBI Taxonomy" id="408172"/>
    <lineage>
        <taxon>unclassified sequences</taxon>
        <taxon>metagenomes</taxon>
        <taxon>ecological metagenomes</taxon>
    </lineage>
</organism>
<dbReference type="EMBL" id="UINC01015275">
    <property type="protein sequence ID" value="SVA64444.1"/>
    <property type="molecule type" value="Genomic_DNA"/>
</dbReference>
<dbReference type="PANTHER" id="PTHR30194:SF3">
    <property type="entry name" value="CROSSOVER JUNCTION ENDODEOXYRIBONUCLEASE RUVC"/>
    <property type="match status" value="1"/>
</dbReference>
<dbReference type="GO" id="GO:0046872">
    <property type="term" value="F:metal ion binding"/>
    <property type="evidence" value="ECO:0007669"/>
    <property type="project" value="UniProtKB-KW"/>
</dbReference>
<evidence type="ECO:0000256" key="8">
    <source>
        <dbReference type="ARBA" id="ARBA00022842"/>
    </source>
</evidence>
<proteinExistence type="inferred from homology"/>
<name>A0A381XI59_9ZZZZ</name>
<dbReference type="PANTHER" id="PTHR30194">
    <property type="entry name" value="CROSSOVER JUNCTION ENDODEOXYRIBONUCLEASE RUVC"/>
    <property type="match status" value="1"/>
</dbReference>
<keyword evidence="2" id="KW-0963">Cytoplasm</keyword>
<keyword evidence="8" id="KW-0460">Magnesium</keyword>
<dbReference type="InterPro" id="IPR036397">
    <property type="entry name" value="RNaseH_sf"/>
</dbReference>
<gene>
    <name evidence="12" type="ORF">METZ01_LOCUS117298</name>
</gene>
<dbReference type="InterPro" id="IPR002176">
    <property type="entry name" value="X-over_junc_endoDNase_RuvC"/>
</dbReference>
<evidence type="ECO:0000313" key="12">
    <source>
        <dbReference type="EMBL" id="SVA64444.1"/>
    </source>
</evidence>
<evidence type="ECO:0000256" key="1">
    <source>
        <dbReference type="ARBA" id="ARBA00009518"/>
    </source>
</evidence>
<keyword evidence="4" id="KW-0479">Metal-binding</keyword>
<dbReference type="PRINTS" id="PR00696">
    <property type="entry name" value="RSOLVASERUVC"/>
</dbReference>
<dbReference type="GO" id="GO:0006281">
    <property type="term" value="P:DNA repair"/>
    <property type="evidence" value="ECO:0007669"/>
    <property type="project" value="UniProtKB-KW"/>
</dbReference>
<evidence type="ECO:0000256" key="4">
    <source>
        <dbReference type="ARBA" id="ARBA00022723"/>
    </source>
</evidence>
<keyword evidence="3" id="KW-0540">Nuclease</keyword>
<keyword evidence="7" id="KW-0378">Hydrolase</keyword>
<dbReference type="Gene3D" id="3.30.420.10">
    <property type="entry name" value="Ribonuclease H-like superfamily/Ribonuclease H"/>
    <property type="match status" value="1"/>
</dbReference>
<keyword evidence="11" id="KW-0234">DNA repair</keyword>
<evidence type="ECO:0000256" key="7">
    <source>
        <dbReference type="ARBA" id="ARBA00022801"/>
    </source>
</evidence>
<keyword evidence="5" id="KW-0255">Endonuclease</keyword>
<dbReference type="GO" id="GO:0006310">
    <property type="term" value="P:DNA recombination"/>
    <property type="evidence" value="ECO:0007669"/>
    <property type="project" value="UniProtKB-KW"/>
</dbReference>
<evidence type="ECO:0000256" key="9">
    <source>
        <dbReference type="ARBA" id="ARBA00023125"/>
    </source>
</evidence>
<keyword evidence="9" id="KW-0238">DNA-binding</keyword>
<sequence length="78" mass="8712">MNSRLILGIDPGTMVTGYGVIDCKSSKQYSLRECGVFRTSAQQLLGVRVREIYDEVKGTIERFNPDIVVVEDVFVGKN</sequence>
<dbReference type="GO" id="GO:0004520">
    <property type="term" value="F:DNA endonuclease activity"/>
    <property type="evidence" value="ECO:0007669"/>
    <property type="project" value="InterPro"/>
</dbReference>
<dbReference type="AlphaFoldDB" id="A0A381XI59"/>
<comment type="similarity">
    <text evidence="1">Belongs to the RuvC family.</text>
</comment>
<evidence type="ECO:0000256" key="2">
    <source>
        <dbReference type="ARBA" id="ARBA00022490"/>
    </source>
</evidence>
<accession>A0A381XI59</accession>
<evidence type="ECO:0000256" key="3">
    <source>
        <dbReference type="ARBA" id="ARBA00022722"/>
    </source>
</evidence>
<evidence type="ECO:0000256" key="10">
    <source>
        <dbReference type="ARBA" id="ARBA00023172"/>
    </source>
</evidence>
<dbReference type="GO" id="GO:0003677">
    <property type="term" value="F:DNA binding"/>
    <property type="evidence" value="ECO:0007669"/>
    <property type="project" value="UniProtKB-KW"/>
</dbReference>
<dbReference type="GO" id="GO:0016787">
    <property type="term" value="F:hydrolase activity"/>
    <property type="evidence" value="ECO:0007669"/>
    <property type="project" value="UniProtKB-KW"/>
</dbReference>
<dbReference type="SUPFAM" id="SSF53098">
    <property type="entry name" value="Ribonuclease H-like"/>
    <property type="match status" value="1"/>
</dbReference>
<protein>
    <submittedName>
        <fullName evidence="12">Uncharacterized protein</fullName>
    </submittedName>
</protein>
<evidence type="ECO:0000256" key="6">
    <source>
        <dbReference type="ARBA" id="ARBA00022763"/>
    </source>
</evidence>
<evidence type="ECO:0000256" key="5">
    <source>
        <dbReference type="ARBA" id="ARBA00022759"/>
    </source>
</evidence>